<evidence type="ECO:0000256" key="5">
    <source>
        <dbReference type="ARBA" id="ARBA00022606"/>
    </source>
</evidence>
<evidence type="ECO:0000256" key="9">
    <source>
        <dbReference type="ARBA" id="ARBA00023170"/>
    </source>
</evidence>
<dbReference type="SMART" id="SM00065">
    <property type="entry name" value="GAF"/>
    <property type="match status" value="1"/>
</dbReference>
<evidence type="ECO:0000259" key="12">
    <source>
        <dbReference type="PROSITE" id="PS50109"/>
    </source>
</evidence>
<evidence type="ECO:0000256" key="2">
    <source>
        <dbReference type="ARBA" id="ARBA00011738"/>
    </source>
</evidence>
<dbReference type="PANTHER" id="PTHR43047:SF72">
    <property type="entry name" value="OSMOSENSING HISTIDINE PROTEIN KINASE SLN1"/>
    <property type="match status" value="1"/>
</dbReference>
<dbReference type="InterPro" id="IPR036890">
    <property type="entry name" value="HATPase_C_sf"/>
</dbReference>
<dbReference type="Pfam" id="PF00360">
    <property type="entry name" value="PHY"/>
    <property type="match status" value="1"/>
</dbReference>
<feature type="domain" description="Histidine kinase" evidence="12">
    <location>
        <begin position="926"/>
        <end position="1152"/>
    </location>
</feature>
<dbReference type="Pfam" id="PF08446">
    <property type="entry name" value="PAS_2"/>
    <property type="match status" value="1"/>
</dbReference>
<dbReference type="PROSITE" id="PS50109">
    <property type="entry name" value="HIS_KIN"/>
    <property type="match status" value="1"/>
</dbReference>
<keyword evidence="8" id="KW-0157">Chromophore</keyword>
<feature type="domain" description="Phytochrome chromophore attachment site" evidence="11">
    <location>
        <begin position="224"/>
        <end position="387"/>
    </location>
</feature>
<dbReference type="GO" id="GO:0006355">
    <property type="term" value="P:regulation of DNA-templated transcription"/>
    <property type="evidence" value="ECO:0007669"/>
    <property type="project" value="InterPro"/>
</dbReference>
<dbReference type="GO" id="GO:0009584">
    <property type="term" value="P:detection of visible light"/>
    <property type="evidence" value="ECO:0007669"/>
    <property type="project" value="InterPro"/>
</dbReference>
<evidence type="ECO:0000256" key="7">
    <source>
        <dbReference type="ARBA" id="ARBA00022777"/>
    </source>
</evidence>
<dbReference type="PROSITE" id="PS50046">
    <property type="entry name" value="PHYTOCHROME_2"/>
    <property type="match status" value="1"/>
</dbReference>
<dbReference type="PRINTS" id="PR01033">
    <property type="entry name" value="PHYTOCHROME"/>
</dbReference>
<keyword evidence="6" id="KW-0808">Transferase</keyword>
<dbReference type="InterPro" id="IPR013767">
    <property type="entry name" value="PAS_fold"/>
</dbReference>
<feature type="compositionally biased region" description="Basic and acidic residues" evidence="10">
    <location>
        <begin position="1248"/>
        <end position="1261"/>
    </location>
</feature>
<dbReference type="NCBIfam" id="TIGR00229">
    <property type="entry name" value="sensory_box"/>
    <property type="match status" value="2"/>
</dbReference>
<dbReference type="SMART" id="SM00388">
    <property type="entry name" value="HisKA"/>
    <property type="match status" value="1"/>
</dbReference>
<dbReference type="InterPro" id="IPR003594">
    <property type="entry name" value="HATPase_dom"/>
</dbReference>
<dbReference type="AlphaFoldDB" id="A0A0K0NR58"/>
<evidence type="ECO:0000259" key="13">
    <source>
        <dbReference type="PROSITE" id="PS50112"/>
    </source>
</evidence>
<dbReference type="Pfam" id="PF02518">
    <property type="entry name" value="HATPase_c"/>
    <property type="match status" value="1"/>
</dbReference>
<dbReference type="EC" id="2.7.13.3" evidence="3"/>
<proteinExistence type="evidence at transcript level"/>
<accession>A0A0K0NR58</accession>
<dbReference type="Pfam" id="PF01590">
    <property type="entry name" value="GAF"/>
    <property type="match status" value="1"/>
</dbReference>
<dbReference type="Pfam" id="PF00512">
    <property type="entry name" value="HisKA"/>
    <property type="match status" value="1"/>
</dbReference>
<dbReference type="SUPFAM" id="SSF47384">
    <property type="entry name" value="Homodimeric domain of signal transducing histidine kinase"/>
    <property type="match status" value="1"/>
</dbReference>
<keyword evidence="7" id="KW-0418">Kinase</keyword>
<evidence type="ECO:0000256" key="3">
    <source>
        <dbReference type="ARBA" id="ARBA00012438"/>
    </source>
</evidence>
<keyword evidence="5" id="KW-0716">Sensory transduction</keyword>
<dbReference type="Gene3D" id="3.30.450.40">
    <property type="match status" value="1"/>
</dbReference>
<dbReference type="Pfam" id="PF00989">
    <property type="entry name" value="PAS"/>
    <property type="match status" value="2"/>
</dbReference>
<dbReference type="InterPro" id="IPR013515">
    <property type="entry name" value="Phytochrome_cen-reg"/>
</dbReference>
<comment type="catalytic activity">
    <reaction evidence="1">
        <text>ATP + protein L-histidine = ADP + protein N-phospho-L-histidine.</text>
        <dbReference type="EC" id="2.7.13.3"/>
    </reaction>
</comment>
<keyword evidence="9" id="KW-0675">Receptor</keyword>
<dbReference type="InterPro" id="IPR000014">
    <property type="entry name" value="PAS"/>
</dbReference>
<feature type="domain" description="PAS" evidence="13">
    <location>
        <begin position="773"/>
        <end position="849"/>
    </location>
</feature>
<comment type="subunit">
    <text evidence="2">Homodimer.</text>
</comment>
<evidence type="ECO:0000256" key="8">
    <source>
        <dbReference type="ARBA" id="ARBA00022991"/>
    </source>
</evidence>
<dbReference type="InterPro" id="IPR035965">
    <property type="entry name" value="PAS-like_dom_sf"/>
</dbReference>
<sequence>MASDRPKKNYKKAHLALDAQLSQRFEAVAEQSGEADTWDYHTDVAEKSKKIHENKGAAPQTAEQPAPSKDDNATLETYIQHVQRPGFIQSHGTLLFVEPHGCKILAVAENVFEFLDGDASVRVPSSLLQQDILSLFTQESGIALQDALDREDPSILNPVVVNTVETGKLLNAILHRTPEGVVVDIEPAGDTMNSEVEFDDQEVLRWHSMACNSIAKLQASTPQDTTSLCQIVVQEVKMLTGYDRVMIYKFHEDQHGEVVAEAKEEHLSPLLGLHYPANDVPQANRRLFMSVRLRLIHDVSKDGVQIIQDPCLEKPVKLSNSTLRGVALCHRIYSKNMGMRGSLVMAIVLSLEGKGERELWGLLVCHHHAGGRFIPYQRRYAADFLVQGFSLQLGMEMEAQEEAKVKQVAHMQAQLCGMLTREAPLGLIKESPNIQDLIPADGACLVHKGNIWRLGQAPSEELIQELAAMLMTEESNRHFKDGLFVTRSLEESGFLKLAEKAHPVCGLIVAQVSNTGDFLMWFRIGLAKAIRWAGEKTGDPLTAGAHMHPRASFDTVLEVAKMQGATWTDAEIDAVQALRLIVKDALPEQGPQDILVKIQTQLNAERLKIHRELSDIAQTLQVEMEELRVPMIGLSGVGRIVEWNRKMEELTGFFREDMVGKSFVEHAVSPDSRKVMESIMDGLAEGTEQGPAEITLIQNPVSEYDDTEEEMGRSQLGADWGVHSSSVSDSVCLLVSFYGVHDVHGNLAGMRLLGHDTTEVERLSKATRNKELVPQDYSALLDGSDVVAFGIDNSWRVTEWNSAMEALTGLPRKAVVGQRLMGDVLTSQPMISLPSDESMVLLQSALSQALGGMNVRKHEFHFQTHEGRRMDTLIHVISRWQRACSRPVGAMVFMQDLMERRTAENVSALHMVADVASRAKTMQLACMCHEIRNPLNGILSSISFMQDTCLTQAQEEITSTTSRCGKYLRRVVDDVLDLSKIEDGKLEFEAEPFALVQVLEAVVQQEAPSAQEKGLQMYVTCDPAAQGVFVKGDYQRVEQIVGNFARNAVEYTNEGWVELKLRRHPPLDPNNVRFTFTVSDSGGGLTTKQQMEMFSVPMEEAPASANRKNMYRGPGLGLVVCHHLAEIMHGSVSCESEEGRGPSLSVDLELPLVTAVAGAPPEGGLLTNDHHRKNVIYCDAGEWSSPEELQAALVVSPGMRAPNYLSKPQRGMSDMEREGVLRAEAMQQFTSEGARRRSSGGAGSSRQGVREQLQEWERQPEPEPEPWW</sequence>
<dbReference type="InterPro" id="IPR016132">
    <property type="entry name" value="Phyto_chromo_attachment"/>
</dbReference>
<evidence type="ECO:0000256" key="6">
    <source>
        <dbReference type="ARBA" id="ARBA00022679"/>
    </source>
</evidence>
<reference evidence="14" key="2">
    <citation type="submission" date="2015-06" db="EMBL/GenBank/DDBJ databases">
        <authorList>
            <person name="Hoefler B.C."/>
            <person name="Straight P.D."/>
        </authorList>
    </citation>
    <scope>NUCLEOTIDE SEQUENCE</scope>
    <source>
        <strain evidence="14">DRGY</strain>
    </source>
</reference>
<dbReference type="Gene3D" id="3.30.450.20">
    <property type="entry name" value="PAS domain"/>
    <property type="match status" value="3"/>
</dbReference>
<organism evidence="14">
    <name type="scientific">Chaetosphaeridium globosum</name>
    <name type="common">Charophycean green alga</name>
    <name type="synonym">Herposteiron globosum</name>
    <dbReference type="NCBI Taxonomy" id="96477"/>
    <lineage>
        <taxon>Eukaryota</taxon>
        <taxon>Viridiplantae</taxon>
        <taxon>Streptophyta</taxon>
        <taxon>Coleochaetophyceae</taxon>
        <taxon>Coleochaetales</taxon>
        <taxon>Chaetosphaeridiaceae</taxon>
        <taxon>Chaetosphaeridium</taxon>
    </lineage>
</organism>
<gene>
    <name evidence="14" type="primary">PHYX2</name>
</gene>
<dbReference type="SMART" id="SM00091">
    <property type="entry name" value="PAS"/>
    <property type="match status" value="2"/>
</dbReference>
<dbReference type="PANTHER" id="PTHR43047">
    <property type="entry name" value="TWO-COMPONENT HISTIDINE PROTEIN KINASE"/>
    <property type="match status" value="1"/>
</dbReference>
<dbReference type="GO" id="GO:0005886">
    <property type="term" value="C:plasma membrane"/>
    <property type="evidence" value="ECO:0007669"/>
    <property type="project" value="TreeGrafter"/>
</dbReference>
<dbReference type="SMART" id="SM00387">
    <property type="entry name" value="HATPase_c"/>
    <property type="match status" value="1"/>
</dbReference>
<dbReference type="InterPro" id="IPR036097">
    <property type="entry name" value="HisK_dim/P_sf"/>
</dbReference>
<protein>
    <recommendedName>
        <fullName evidence="3">histidine kinase</fullName>
        <ecNumber evidence="3">2.7.13.3</ecNumber>
    </recommendedName>
</protein>
<dbReference type="CDD" id="cd00082">
    <property type="entry name" value="HisKA"/>
    <property type="match status" value="1"/>
</dbReference>
<dbReference type="Gene3D" id="3.30.565.10">
    <property type="entry name" value="Histidine kinase-like ATPase, C-terminal domain"/>
    <property type="match status" value="1"/>
</dbReference>
<evidence type="ECO:0000256" key="4">
    <source>
        <dbReference type="ARBA" id="ARBA00022543"/>
    </source>
</evidence>
<dbReference type="InterPro" id="IPR003018">
    <property type="entry name" value="GAF"/>
</dbReference>
<evidence type="ECO:0000256" key="1">
    <source>
        <dbReference type="ARBA" id="ARBA00000085"/>
    </source>
</evidence>
<dbReference type="Gene3D" id="1.10.287.130">
    <property type="match status" value="1"/>
</dbReference>
<feature type="non-terminal residue" evidence="14">
    <location>
        <position position="1"/>
    </location>
</feature>
<dbReference type="EMBL" id="KT072037">
    <property type="protein sequence ID" value="AKN34549.1"/>
    <property type="molecule type" value="mRNA"/>
</dbReference>
<dbReference type="InterPro" id="IPR043150">
    <property type="entry name" value="Phytochrome_PHY_sf"/>
</dbReference>
<dbReference type="GO" id="GO:0009927">
    <property type="term" value="F:histidine phosphotransfer kinase activity"/>
    <property type="evidence" value="ECO:0007669"/>
    <property type="project" value="TreeGrafter"/>
</dbReference>
<reference evidence="14" key="1">
    <citation type="journal article" date="2015" name="Nat. Commun.">
        <title>Phytochrome diversity in green plants and the origin of canonical plant phytochromes.</title>
        <authorList>
            <person name="Li F.W."/>
            <person name="Melkonian M."/>
            <person name="Rothfels C.J."/>
            <person name="Villarreal J.C."/>
            <person name="Stevenson D.W."/>
            <person name="Graham S.W."/>
            <person name="Wong G.K."/>
            <person name="Pryer K.M."/>
            <person name="Mathews S."/>
        </authorList>
    </citation>
    <scope>NUCLEOTIDE SEQUENCE</scope>
    <source>
        <strain evidence="14">DRGY</strain>
    </source>
</reference>
<feature type="region of interest" description="Disordered" evidence="10">
    <location>
        <begin position="1224"/>
        <end position="1268"/>
    </location>
</feature>
<dbReference type="Gene3D" id="3.30.450.270">
    <property type="match status" value="1"/>
</dbReference>
<dbReference type="InterPro" id="IPR001294">
    <property type="entry name" value="Phytochrome"/>
</dbReference>
<dbReference type="InterPro" id="IPR013654">
    <property type="entry name" value="PAS_2"/>
</dbReference>
<feature type="non-terminal residue" evidence="14">
    <location>
        <position position="1268"/>
    </location>
</feature>
<dbReference type="InterPro" id="IPR003661">
    <property type="entry name" value="HisK_dim/P_dom"/>
</dbReference>
<dbReference type="InterPro" id="IPR005467">
    <property type="entry name" value="His_kinase_dom"/>
</dbReference>
<feature type="region of interest" description="Disordered" evidence="10">
    <location>
        <begin position="32"/>
        <end position="70"/>
    </location>
</feature>
<dbReference type="SUPFAM" id="SSF55874">
    <property type="entry name" value="ATPase domain of HSP90 chaperone/DNA topoisomerase II/histidine kinase"/>
    <property type="match status" value="1"/>
</dbReference>
<feature type="domain" description="PAS" evidence="13">
    <location>
        <begin position="616"/>
        <end position="687"/>
    </location>
</feature>
<dbReference type="CDD" id="cd00130">
    <property type="entry name" value="PAS"/>
    <property type="match status" value="2"/>
</dbReference>
<name>A0A0K0NR58_CHAGL</name>
<dbReference type="GO" id="GO:0000155">
    <property type="term" value="F:phosphorelay sensor kinase activity"/>
    <property type="evidence" value="ECO:0007669"/>
    <property type="project" value="InterPro"/>
</dbReference>
<dbReference type="InterPro" id="IPR029016">
    <property type="entry name" value="GAF-like_dom_sf"/>
</dbReference>
<dbReference type="GO" id="GO:0009881">
    <property type="term" value="F:photoreceptor activity"/>
    <property type="evidence" value="ECO:0007669"/>
    <property type="project" value="UniProtKB-KW"/>
</dbReference>
<evidence type="ECO:0000256" key="10">
    <source>
        <dbReference type="SAM" id="MobiDB-lite"/>
    </source>
</evidence>
<dbReference type="SUPFAM" id="SSF55781">
    <property type="entry name" value="GAF domain-like"/>
    <property type="match status" value="2"/>
</dbReference>
<dbReference type="SUPFAM" id="SSF55785">
    <property type="entry name" value="PYP-like sensor domain (PAS domain)"/>
    <property type="match status" value="3"/>
</dbReference>
<keyword evidence="4" id="KW-0600">Photoreceptor protein</keyword>
<feature type="compositionally biased region" description="Basic and acidic residues" evidence="10">
    <location>
        <begin position="38"/>
        <end position="55"/>
    </location>
</feature>
<dbReference type="PROSITE" id="PS50112">
    <property type="entry name" value="PAS"/>
    <property type="match status" value="2"/>
</dbReference>
<evidence type="ECO:0000259" key="11">
    <source>
        <dbReference type="PROSITE" id="PS50046"/>
    </source>
</evidence>
<evidence type="ECO:0000313" key="14">
    <source>
        <dbReference type="EMBL" id="AKN34549.1"/>
    </source>
</evidence>